<feature type="compositionally biased region" description="Polar residues" evidence="5">
    <location>
        <begin position="135"/>
        <end position="149"/>
    </location>
</feature>
<evidence type="ECO:0000259" key="6">
    <source>
        <dbReference type="PROSITE" id="PS50888"/>
    </source>
</evidence>
<dbReference type="InterPro" id="IPR050370">
    <property type="entry name" value="HES_HEY"/>
</dbReference>
<proteinExistence type="predicted"/>
<evidence type="ECO:0000256" key="1">
    <source>
        <dbReference type="ARBA" id="ARBA00004123"/>
    </source>
</evidence>
<dbReference type="GeneID" id="106813173"/>
<keyword evidence="8" id="KW-1185">Reference proteome</keyword>
<feature type="region of interest" description="Disordered" evidence="5">
    <location>
        <begin position="132"/>
        <end position="179"/>
    </location>
</feature>
<dbReference type="Gene3D" id="6.10.250.980">
    <property type="match status" value="1"/>
</dbReference>
<feature type="domain" description="Orange" evidence="7">
    <location>
        <begin position="93"/>
        <end position="131"/>
    </location>
</feature>
<dbReference type="Pfam" id="PF07527">
    <property type="entry name" value="Hairy_orange"/>
    <property type="match status" value="1"/>
</dbReference>
<evidence type="ECO:0000259" key="7">
    <source>
        <dbReference type="PROSITE" id="PS51054"/>
    </source>
</evidence>
<dbReference type="Pfam" id="PF00010">
    <property type="entry name" value="HLH"/>
    <property type="match status" value="1"/>
</dbReference>
<dbReference type="SUPFAM" id="SSF47459">
    <property type="entry name" value="HLH, helix-loop-helix DNA-binding domain"/>
    <property type="match status" value="1"/>
</dbReference>
<accession>A0ABM1EKK6</accession>
<dbReference type="SMART" id="SM00511">
    <property type="entry name" value="ORANGE"/>
    <property type="match status" value="1"/>
</dbReference>
<evidence type="ECO:0000313" key="9">
    <source>
        <dbReference type="RefSeq" id="XP_014672727.1"/>
    </source>
</evidence>
<dbReference type="RefSeq" id="XP_014672727.1">
    <property type="nucleotide sequence ID" value="XM_014817241.1"/>
</dbReference>
<keyword evidence="2" id="KW-0805">Transcription regulation</keyword>
<evidence type="ECO:0000256" key="5">
    <source>
        <dbReference type="SAM" id="MobiDB-lite"/>
    </source>
</evidence>
<evidence type="ECO:0000256" key="2">
    <source>
        <dbReference type="ARBA" id="ARBA00023015"/>
    </source>
</evidence>
<reference evidence="9" key="1">
    <citation type="submission" date="2025-08" db="UniProtKB">
        <authorList>
            <consortium name="RefSeq"/>
        </authorList>
    </citation>
    <scope>IDENTIFICATION</scope>
</reference>
<protein>
    <submittedName>
        <fullName evidence="9">Protein hairy-like</fullName>
    </submittedName>
</protein>
<dbReference type="Gene3D" id="4.10.280.10">
    <property type="entry name" value="Helix-loop-helix DNA-binding domain"/>
    <property type="match status" value="1"/>
</dbReference>
<dbReference type="InterPro" id="IPR036638">
    <property type="entry name" value="HLH_DNA-bd_sf"/>
</dbReference>
<dbReference type="PANTHER" id="PTHR10985">
    <property type="entry name" value="BASIC HELIX-LOOP-HELIX TRANSCRIPTION FACTOR, HES-RELATED"/>
    <property type="match status" value="1"/>
</dbReference>
<name>A0ABM1EKK6_PRICU</name>
<keyword evidence="4" id="KW-0539">Nucleus</keyword>
<organism evidence="8 9">
    <name type="scientific">Priapulus caudatus</name>
    <name type="common">Priapulid worm</name>
    <dbReference type="NCBI Taxonomy" id="37621"/>
    <lineage>
        <taxon>Eukaryota</taxon>
        <taxon>Metazoa</taxon>
        <taxon>Ecdysozoa</taxon>
        <taxon>Scalidophora</taxon>
        <taxon>Priapulida</taxon>
        <taxon>Priapulimorpha</taxon>
        <taxon>Priapulimorphida</taxon>
        <taxon>Priapulidae</taxon>
        <taxon>Priapulus</taxon>
    </lineage>
</organism>
<feature type="compositionally biased region" description="Polar residues" evidence="5">
    <location>
        <begin position="165"/>
        <end position="179"/>
    </location>
</feature>
<dbReference type="SMART" id="SM00353">
    <property type="entry name" value="HLH"/>
    <property type="match status" value="1"/>
</dbReference>
<dbReference type="InterPro" id="IPR003650">
    <property type="entry name" value="Orange_dom"/>
</dbReference>
<sequence>MPAVKENAAGSGIPTERQQHRRVFKPIIEKRRRDRINCCLEELKKLVLEGMNKDTTRHSKLEKADILEMTVKYLKSVQMQHHALATSEFMHKYRAGYTECATSVGQYMGALSPAAAEGPEMSVRERLMQHLQGKMQANQPARQEAQQSNIKRERSSPPQQQQQQNAPEQRLSPQTSSAQEPMCYIPVGLKLVPTRLPSGDVAYVVPGSQFMSQQQLLESMKMAGQHDVTSLSPAGSPLLKEMWRPW</sequence>
<dbReference type="PROSITE" id="PS51054">
    <property type="entry name" value="ORANGE"/>
    <property type="match status" value="1"/>
</dbReference>
<evidence type="ECO:0000256" key="4">
    <source>
        <dbReference type="ARBA" id="ARBA00023242"/>
    </source>
</evidence>
<dbReference type="PROSITE" id="PS50888">
    <property type="entry name" value="BHLH"/>
    <property type="match status" value="1"/>
</dbReference>
<evidence type="ECO:0000313" key="8">
    <source>
        <dbReference type="Proteomes" id="UP000695022"/>
    </source>
</evidence>
<gene>
    <name evidence="9" type="primary">LOC106813173</name>
</gene>
<dbReference type="SUPFAM" id="SSF158457">
    <property type="entry name" value="Orange domain-like"/>
    <property type="match status" value="1"/>
</dbReference>
<dbReference type="Proteomes" id="UP000695022">
    <property type="component" value="Unplaced"/>
</dbReference>
<feature type="domain" description="BHLH" evidence="6">
    <location>
        <begin position="20"/>
        <end position="77"/>
    </location>
</feature>
<dbReference type="CDD" id="cd11410">
    <property type="entry name" value="bHLH_O_HES"/>
    <property type="match status" value="1"/>
</dbReference>
<keyword evidence="3" id="KW-0804">Transcription</keyword>
<evidence type="ECO:0000256" key="3">
    <source>
        <dbReference type="ARBA" id="ARBA00023163"/>
    </source>
</evidence>
<dbReference type="InterPro" id="IPR011598">
    <property type="entry name" value="bHLH_dom"/>
</dbReference>
<comment type="subcellular location">
    <subcellularLocation>
        <location evidence="1">Nucleus</location>
    </subcellularLocation>
</comment>